<feature type="region of interest" description="Disordered" evidence="1">
    <location>
        <begin position="81"/>
        <end position="109"/>
    </location>
</feature>
<evidence type="ECO:0000313" key="3">
    <source>
        <dbReference type="Proteomes" id="UP000823674"/>
    </source>
</evidence>
<evidence type="ECO:0000313" key="2">
    <source>
        <dbReference type="EMBL" id="KAG5376278.1"/>
    </source>
</evidence>
<accession>A0ABQ7KPT8</accession>
<feature type="compositionally biased region" description="Low complexity" evidence="1">
    <location>
        <begin position="82"/>
        <end position="105"/>
    </location>
</feature>
<organism evidence="2 3">
    <name type="scientific">Brassica rapa subsp. trilocularis</name>
    <dbReference type="NCBI Taxonomy" id="1813537"/>
    <lineage>
        <taxon>Eukaryota</taxon>
        <taxon>Viridiplantae</taxon>
        <taxon>Streptophyta</taxon>
        <taxon>Embryophyta</taxon>
        <taxon>Tracheophyta</taxon>
        <taxon>Spermatophyta</taxon>
        <taxon>Magnoliopsida</taxon>
        <taxon>eudicotyledons</taxon>
        <taxon>Gunneridae</taxon>
        <taxon>Pentapetalae</taxon>
        <taxon>rosids</taxon>
        <taxon>malvids</taxon>
        <taxon>Brassicales</taxon>
        <taxon>Brassicaceae</taxon>
        <taxon>Brassiceae</taxon>
        <taxon>Brassica</taxon>
    </lineage>
</organism>
<sequence>MVILVHKTKSQLSQRPTAAAKTSRWRNPLLPVRYLEDAAAKRQETGRWKGQEELCFINANGTWYKKEPNFQYQNNYQQRPFYNNQQGGYQANQSPQTQGSSSQTQAPDSSVDSMFKQLLEFQARNEKTMIYEFKNIHAKIDGNYSDLNNKYMQLASYLKALESQVASMPSSSKQPMGSLPKKPEKNLKESCNVVFSTTFPEIELSDHEKEEDEIERLVFGTEFGEVEIFVVVTAEAQIVKDAARKVEATNLQKVEHKAAKQVEERADNKLKKVKLEEATDVEPSPYDKLPFPQRVLTKAQKKVLSKFRKDLSDVGIRLPEISDMREAHVMEMLFGEFGTFGDGLETRMVILVHKTKSQLSQWPTAAAKTSRWRNPLLPARYLEDAAAKRQETGRWSVQRPSAAAK</sequence>
<gene>
    <name evidence="2" type="primary">A10g505710.1_BraROA</name>
    <name evidence="2" type="ORF">IGI04_040874</name>
</gene>
<comment type="caution">
    <text evidence="2">The sequence shown here is derived from an EMBL/GenBank/DDBJ whole genome shotgun (WGS) entry which is preliminary data.</text>
</comment>
<dbReference type="EMBL" id="JADBGQ010000010">
    <property type="protein sequence ID" value="KAG5376278.1"/>
    <property type="molecule type" value="Genomic_DNA"/>
</dbReference>
<evidence type="ECO:0008006" key="4">
    <source>
        <dbReference type="Google" id="ProtNLM"/>
    </source>
</evidence>
<keyword evidence="3" id="KW-1185">Reference proteome</keyword>
<proteinExistence type="predicted"/>
<evidence type="ECO:0000256" key="1">
    <source>
        <dbReference type="SAM" id="MobiDB-lite"/>
    </source>
</evidence>
<dbReference type="Proteomes" id="UP000823674">
    <property type="component" value="Chromosome A10"/>
</dbReference>
<name>A0ABQ7KPT8_BRACM</name>
<reference evidence="2 3" key="1">
    <citation type="submission" date="2021-03" db="EMBL/GenBank/DDBJ databases">
        <authorList>
            <person name="King G.J."/>
            <person name="Bancroft I."/>
            <person name="Baten A."/>
            <person name="Bloomfield J."/>
            <person name="Borpatragohain P."/>
            <person name="He Z."/>
            <person name="Irish N."/>
            <person name="Irwin J."/>
            <person name="Liu K."/>
            <person name="Mauleon R.P."/>
            <person name="Moore J."/>
            <person name="Morris R."/>
            <person name="Ostergaard L."/>
            <person name="Wang B."/>
            <person name="Wells R."/>
        </authorList>
    </citation>
    <scope>NUCLEOTIDE SEQUENCE [LARGE SCALE GENOMIC DNA]</scope>
    <source>
        <strain evidence="2">R-o-18</strain>
        <tissue evidence="2">Leaf</tissue>
    </source>
</reference>
<protein>
    <recommendedName>
        <fullName evidence="4">R3H domain-containing protein</fullName>
    </recommendedName>
</protein>